<dbReference type="Pfam" id="PF00023">
    <property type="entry name" value="Ank"/>
    <property type="match status" value="1"/>
</dbReference>
<keyword evidence="5" id="KW-1185">Reference proteome</keyword>
<dbReference type="Proteomes" id="UP001391051">
    <property type="component" value="Unassembled WGS sequence"/>
</dbReference>
<feature type="domain" description="Nephrocystin 3-like N-terminal" evidence="3">
    <location>
        <begin position="76"/>
        <end position="240"/>
    </location>
</feature>
<evidence type="ECO:0000256" key="2">
    <source>
        <dbReference type="PROSITE-ProRule" id="PRU00023"/>
    </source>
</evidence>
<dbReference type="PANTHER" id="PTHR10039">
    <property type="entry name" value="AMELOGENIN"/>
    <property type="match status" value="1"/>
</dbReference>
<protein>
    <recommendedName>
        <fullName evidence="3">Nephrocystin 3-like N-terminal domain-containing protein</fullName>
    </recommendedName>
</protein>
<evidence type="ECO:0000313" key="5">
    <source>
        <dbReference type="Proteomes" id="UP001391051"/>
    </source>
</evidence>
<feature type="repeat" description="ANK" evidence="2">
    <location>
        <begin position="670"/>
        <end position="702"/>
    </location>
</feature>
<accession>A0ABR1QFI9</accession>
<dbReference type="PRINTS" id="PR01415">
    <property type="entry name" value="ANKYRIN"/>
</dbReference>
<dbReference type="InterPro" id="IPR027417">
    <property type="entry name" value="P-loop_NTPase"/>
</dbReference>
<dbReference type="SMART" id="SM00248">
    <property type="entry name" value="ANK"/>
    <property type="match status" value="5"/>
</dbReference>
<dbReference type="Pfam" id="PF12796">
    <property type="entry name" value="Ank_2"/>
    <property type="match status" value="1"/>
</dbReference>
<dbReference type="SUPFAM" id="SSF48403">
    <property type="entry name" value="Ankyrin repeat"/>
    <property type="match status" value="1"/>
</dbReference>
<dbReference type="Pfam" id="PF24883">
    <property type="entry name" value="NPHP3_N"/>
    <property type="match status" value="1"/>
</dbReference>
<keyword evidence="2" id="KW-0040">ANK repeat</keyword>
<gene>
    <name evidence="4" type="ORF">PG986_008462</name>
</gene>
<keyword evidence="1" id="KW-0677">Repeat</keyword>
<feature type="repeat" description="ANK" evidence="2">
    <location>
        <begin position="736"/>
        <end position="768"/>
    </location>
</feature>
<dbReference type="InterPro" id="IPR036770">
    <property type="entry name" value="Ankyrin_rpt-contain_sf"/>
</dbReference>
<evidence type="ECO:0000313" key="4">
    <source>
        <dbReference type="EMBL" id="KAK7952734.1"/>
    </source>
</evidence>
<name>A0ABR1QFI9_9PEZI</name>
<feature type="repeat" description="ANK" evidence="2">
    <location>
        <begin position="703"/>
        <end position="735"/>
    </location>
</feature>
<dbReference type="InterPro" id="IPR002110">
    <property type="entry name" value="Ankyrin_rpt"/>
</dbReference>
<dbReference type="PANTHER" id="PTHR10039:SF5">
    <property type="entry name" value="NACHT DOMAIN-CONTAINING PROTEIN"/>
    <property type="match status" value="1"/>
</dbReference>
<evidence type="ECO:0000256" key="1">
    <source>
        <dbReference type="ARBA" id="ARBA00022737"/>
    </source>
</evidence>
<dbReference type="InterPro" id="IPR056884">
    <property type="entry name" value="NPHP3-like_N"/>
</dbReference>
<proteinExistence type="predicted"/>
<dbReference type="Gene3D" id="1.25.40.20">
    <property type="entry name" value="Ankyrin repeat-containing domain"/>
    <property type="match status" value="2"/>
</dbReference>
<dbReference type="Gene3D" id="3.40.50.300">
    <property type="entry name" value="P-loop containing nucleotide triphosphate hydrolases"/>
    <property type="match status" value="1"/>
</dbReference>
<reference evidence="4 5" key="1">
    <citation type="submission" date="2023-01" db="EMBL/GenBank/DDBJ databases">
        <title>Analysis of 21 Apiospora genomes using comparative genomics revels a genus with tremendous synthesis potential of carbohydrate active enzymes and secondary metabolites.</title>
        <authorList>
            <person name="Sorensen T."/>
        </authorList>
    </citation>
    <scope>NUCLEOTIDE SEQUENCE [LARGE SCALE GENOMIC DNA]</scope>
    <source>
        <strain evidence="4 5">CBS 24483</strain>
    </source>
</reference>
<evidence type="ECO:0000259" key="3">
    <source>
        <dbReference type="Pfam" id="PF24883"/>
    </source>
</evidence>
<dbReference type="SUPFAM" id="SSF52540">
    <property type="entry name" value="P-loop containing nucleoside triphosphate hydrolases"/>
    <property type="match status" value="1"/>
</dbReference>
<dbReference type="EMBL" id="JAQQWE010000005">
    <property type="protein sequence ID" value="KAK7952734.1"/>
    <property type="molecule type" value="Genomic_DNA"/>
</dbReference>
<dbReference type="PROSITE" id="PS50088">
    <property type="entry name" value="ANK_REPEAT"/>
    <property type="match status" value="3"/>
</dbReference>
<sequence>MSNTLSGQGALNYGSENIAVGRDLFINYTSARDDDDDGHDDEEEQNRKHRQCLLKSLRFANMDEREWNVKRAQARTCEWFLQNPEYLKWLDIDLEHAQNGFLWIKGKPGAGKSTLTKFLLGRTRQTKRFGVTLAFFFNARAVDELKKSTLGLYRSLSTQLFQEQPQLEAVLDSFPAGHQWCIESLKELLERAVQRLDETSVAIFVDALDECKDQEVRELVAHFNDLCHAQPRLHVCFTSRHYPYITVPKGGQCVVLEQMQGHGEDIAHYIQHTLQLGDGKLSDRLRADLLQKASGVFMWVVLVVSILNKMSDAGEKHKLPERLRQIPADLHDLFRDMLTRDNNDGRELLICIQWVLFARYPLTSRELYFAIVSGVDPESLSQCHSDEITNEDFEKFVLDKSKGLTELNVQLRIQFIHESVRDFLLKGNGLVAIWPDAPAYPEGPSHQSLTEGCLAYIKSEPVAQLGTPHTIPHAWSEGMDVMSNLFKLPFLEYATWNILSHANEAETYGHSQTQFLTTFPCGKWIIYRHLMEGGSAERDKIQFRTTTSLLYILARYNLDALVRAYPVGISCFQVEEEVCGTPLFAAFATGHTDAAKALIKRQIIPEGADLSVQKLLHEDYDYEPVSSYFRSVIFDARKGVVGHLAEAGDKRLLKVYCATERLDFRSLERSGKSPLLFAADRGHRKVAQILIDNGADINAPNSVGDTPLHIALKGGDIDMARLLIKQGANINAPDRGGRAPLHIAVEYGCLDVARVLIEEGADVSAAVQRRASLDIALSLQHEDLVKLLIHQGARLHPTWAV</sequence>
<dbReference type="GeneID" id="92077746"/>
<comment type="caution">
    <text evidence="4">The sequence shown here is derived from an EMBL/GenBank/DDBJ whole genome shotgun (WGS) entry which is preliminary data.</text>
</comment>
<dbReference type="RefSeq" id="XP_066700796.1">
    <property type="nucleotide sequence ID" value="XM_066844684.1"/>
</dbReference>
<organism evidence="4 5">
    <name type="scientific">Apiospora aurea</name>
    <dbReference type="NCBI Taxonomy" id="335848"/>
    <lineage>
        <taxon>Eukaryota</taxon>
        <taxon>Fungi</taxon>
        <taxon>Dikarya</taxon>
        <taxon>Ascomycota</taxon>
        <taxon>Pezizomycotina</taxon>
        <taxon>Sordariomycetes</taxon>
        <taxon>Xylariomycetidae</taxon>
        <taxon>Amphisphaeriales</taxon>
        <taxon>Apiosporaceae</taxon>
        <taxon>Apiospora</taxon>
    </lineage>
</organism>
<dbReference type="PROSITE" id="PS50297">
    <property type="entry name" value="ANK_REP_REGION"/>
    <property type="match status" value="3"/>
</dbReference>